<evidence type="ECO:0000313" key="2">
    <source>
        <dbReference type="Proteomes" id="UP001218188"/>
    </source>
</evidence>
<evidence type="ECO:0000313" key="1">
    <source>
        <dbReference type="EMBL" id="KAJ7020769.1"/>
    </source>
</evidence>
<comment type="caution">
    <text evidence="1">The sequence shown here is derived from an EMBL/GenBank/DDBJ whole genome shotgun (WGS) entry which is preliminary data.</text>
</comment>
<keyword evidence="2" id="KW-1185">Reference proteome</keyword>
<dbReference type="EMBL" id="JARJCM010000252">
    <property type="protein sequence ID" value="KAJ7020769.1"/>
    <property type="molecule type" value="Genomic_DNA"/>
</dbReference>
<proteinExistence type="predicted"/>
<sequence>MRTTMLPVQYRHTRRQRLAIRRARRKSKEMRECVAHMNELREKKPTFVRILLSCYHHSQLLTACSCGSKDRNGKAVLRRVACSDCLQAPLLCRQCWVNKHTTMPTHWAFVWNKHERFFEKYDFSRVLKNGAIRLGHTTAKAARRASGTFLHPRRSERDSCYRDSVLRV</sequence>
<protein>
    <submittedName>
        <fullName evidence="1">Uncharacterized protein</fullName>
    </submittedName>
</protein>
<name>A0AAD6WTV7_9AGAR</name>
<accession>A0AAD6WTV7</accession>
<reference evidence="1" key="1">
    <citation type="submission" date="2023-03" db="EMBL/GenBank/DDBJ databases">
        <title>Massive genome expansion in bonnet fungi (Mycena s.s.) driven by repeated elements and novel gene families across ecological guilds.</title>
        <authorList>
            <consortium name="Lawrence Berkeley National Laboratory"/>
            <person name="Harder C.B."/>
            <person name="Miyauchi S."/>
            <person name="Viragh M."/>
            <person name="Kuo A."/>
            <person name="Thoen E."/>
            <person name="Andreopoulos B."/>
            <person name="Lu D."/>
            <person name="Skrede I."/>
            <person name="Drula E."/>
            <person name="Henrissat B."/>
            <person name="Morin E."/>
            <person name="Kohler A."/>
            <person name="Barry K."/>
            <person name="LaButti K."/>
            <person name="Morin E."/>
            <person name="Salamov A."/>
            <person name="Lipzen A."/>
            <person name="Mereny Z."/>
            <person name="Hegedus B."/>
            <person name="Baldrian P."/>
            <person name="Stursova M."/>
            <person name="Weitz H."/>
            <person name="Taylor A."/>
            <person name="Grigoriev I.V."/>
            <person name="Nagy L.G."/>
            <person name="Martin F."/>
            <person name="Kauserud H."/>
        </authorList>
    </citation>
    <scope>NUCLEOTIDE SEQUENCE</scope>
    <source>
        <strain evidence="1">CBHHK200</strain>
    </source>
</reference>
<dbReference type="Proteomes" id="UP001218188">
    <property type="component" value="Unassembled WGS sequence"/>
</dbReference>
<gene>
    <name evidence="1" type="ORF">C8F04DRAFT_1316649</name>
</gene>
<dbReference type="AlphaFoldDB" id="A0AAD6WTV7"/>
<organism evidence="1 2">
    <name type="scientific">Mycena alexandri</name>
    <dbReference type="NCBI Taxonomy" id="1745969"/>
    <lineage>
        <taxon>Eukaryota</taxon>
        <taxon>Fungi</taxon>
        <taxon>Dikarya</taxon>
        <taxon>Basidiomycota</taxon>
        <taxon>Agaricomycotina</taxon>
        <taxon>Agaricomycetes</taxon>
        <taxon>Agaricomycetidae</taxon>
        <taxon>Agaricales</taxon>
        <taxon>Marasmiineae</taxon>
        <taxon>Mycenaceae</taxon>
        <taxon>Mycena</taxon>
    </lineage>
</organism>